<dbReference type="PROSITE" id="PS51257">
    <property type="entry name" value="PROKAR_LIPOPROTEIN"/>
    <property type="match status" value="1"/>
</dbReference>
<keyword evidence="2" id="KW-0812">Transmembrane</keyword>
<evidence type="ECO:0000313" key="3">
    <source>
        <dbReference type="EMBL" id="OBS58172.1"/>
    </source>
</evidence>
<dbReference type="Proteomes" id="UP000092124">
    <property type="component" value="Unassembled WGS sequence"/>
</dbReference>
<evidence type="ECO:0000313" key="4">
    <source>
        <dbReference type="Proteomes" id="UP000092124"/>
    </source>
</evidence>
<protein>
    <recommendedName>
        <fullName evidence="5">Armadillo repeat-containing domain-containing protein</fullName>
    </recommendedName>
</protein>
<dbReference type="PANTHER" id="PTHR47081:SF3">
    <property type="match status" value="1"/>
</dbReference>
<gene>
    <name evidence="3" type="ORF">A6R68_10718</name>
</gene>
<evidence type="ECO:0008006" key="5">
    <source>
        <dbReference type="Google" id="ProtNLM"/>
    </source>
</evidence>
<evidence type="ECO:0000256" key="1">
    <source>
        <dbReference type="SAM" id="MobiDB-lite"/>
    </source>
</evidence>
<feature type="transmembrane region" description="Helical" evidence="2">
    <location>
        <begin position="6"/>
        <end position="28"/>
    </location>
</feature>
<sequence length="102" mass="11114">MGYARKVGWVTAGLVIGAGACYCIYRLARGRKQNKEKMAESGSADVDDAGDCSGARYNDWSDDDDDSNESKNTALSFERINPASSEDVEAANKNLRELSEVR</sequence>
<reference evidence="3 4" key="1">
    <citation type="submission" date="2016-06" db="EMBL/GenBank/DDBJ databases">
        <title>The Draft Genome Sequence and Annotation of the Desert Woodrat Neotoma lepida.</title>
        <authorList>
            <person name="Campbell M."/>
            <person name="Oakeson K.F."/>
            <person name="Yandell M."/>
            <person name="Halpert J.R."/>
            <person name="Dearing D."/>
        </authorList>
    </citation>
    <scope>NUCLEOTIDE SEQUENCE [LARGE SCALE GENOMIC DNA]</scope>
    <source>
        <strain evidence="3">417</strain>
        <tissue evidence="3">Liver</tissue>
    </source>
</reference>
<name>A0A1A6FYD8_NEOLE</name>
<organism evidence="3 4">
    <name type="scientific">Neotoma lepida</name>
    <name type="common">Desert woodrat</name>
    <dbReference type="NCBI Taxonomy" id="56216"/>
    <lineage>
        <taxon>Eukaryota</taxon>
        <taxon>Metazoa</taxon>
        <taxon>Chordata</taxon>
        <taxon>Craniata</taxon>
        <taxon>Vertebrata</taxon>
        <taxon>Euteleostomi</taxon>
        <taxon>Mammalia</taxon>
        <taxon>Eutheria</taxon>
        <taxon>Euarchontoglires</taxon>
        <taxon>Glires</taxon>
        <taxon>Rodentia</taxon>
        <taxon>Myomorpha</taxon>
        <taxon>Muroidea</taxon>
        <taxon>Cricetidae</taxon>
        <taxon>Neotominae</taxon>
        <taxon>Neotoma</taxon>
    </lineage>
</organism>
<dbReference type="EMBL" id="LZPO01116966">
    <property type="protein sequence ID" value="OBS58172.1"/>
    <property type="molecule type" value="Genomic_DNA"/>
</dbReference>
<keyword evidence="2" id="KW-1133">Transmembrane helix</keyword>
<feature type="region of interest" description="Disordered" evidence="1">
    <location>
        <begin position="35"/>
        <end position="102"/>
    </location>
</feature>
<proteinExistence type="predicted"/>
<dbReference type="PANTHER" id="PTHR47081">
    <property type="match status" value="1"/>
</dbReference>
<dbReference type="AlphaFoldDB" id="A0A1A6FYD8"/>
<keyword evidence="2" id="KW-0472">Membrane</keyword>
<accession>A0A1A6FYD8</accession>
<evidence type="ECO:0000256" key="2">
    <source>
        <dbReference type="SAM" id="Phobius"/>
    </source>
</evidence>
<dbReference type="STRING" id="56216.A0A1A6FYD8"/>
<comment type="caution">
    <text evidence="3">The sequence shown here is derived from an EMBL/GenBank/DDBJ whole genome shotgun (WGS) entry which is preliminary data.</text>
</comment>
<keyword evidence="4" id="KW-1185">Reference proteome</keyword>